<dbReference type="SMART" id="SM00320">
    <property type="entry name" value="WD40"/>
    <property type="match status" value="6"/>
</dbReference>
<dbReference type="PROSITE" id="PS50082">
    <property type="entry name" value="WD_REPEATS_2"/>
    <property type="match status" value="1"/>
</dbReference>
<dbReference type="RefSeq" id="XP_026598815.1">
    <property type="nucleotide sequence ID" value="XM_026752797.1"/>
</dbReference>
<keyword evidence="7" id="KW-0539">Nucleus</keyword>
<dbReference type="Proteomes" id="UP000256690">
    <property type="component" value="Unassembled WGS sequence"/>
</dbReference>
<dbReference type="Gene3D" id="2.130.10.10">
    <property type="entry name" value="YVTN repeat-like/Quinoprotein amine dehydrogenase"/>
    <property type="match status" value="2"/>
</dbReference>
<evidence type="ECO:0000259" key="10">
    <source>
        <dbReference type="Pfam" id="PF23769"/>
    </source>
</evidence>
<dbReference type="Pfam" id="PF23869">
    <property type="entry name" value="Beta-prop_WDR75_1st"/>
    <property type="match status" value="1"/>
</dbReference>
<dbReference type="SUPFAM" id="SSF50998">
    <property type="entry name" value="Quinoprotein alcohol dehydrogenase-like"/>
    <property type="match status" value="1"/>
</dbReference>
<dbReference type="STRING" id="1810919.A0A3D8QHG1"/>
<comment type="subcellular location">
    <subcellularLocation>
        <location evidence="1">Nucleus</location>
        <location evidence="1">Nucleolus</location>
    </subcellularLocation>
</comment>
<dbReference type="GO" id="GO:0032040">
    <property type="term" value="C:small-subunit processome"/>
    <property type="evidence" value="ECO:0007669"/>
    <property type="project" value="InterPro"/>
</dbReference>
<dbReference type="InterPro" id="IPR011047">
    <property type="entry name" value="Quinoprotein_ADH-like_sf"/>
</dbReference>
<dbReference type="GeneID" id="38121151"/>
<dbReference type="InterPro" id="IPR015943">
    <property type="entry name" value="WD40/YVTN_repeat-like_dom_sf"/>
</dbReference>
<reference evidence="11 12" key="1">
    <citation type="journal article" date="2018" name="IMA Fungus">
        <title>IMA Genome-F 9: Draft genome sequence of Annulohypoxylon stygium, Aspergillus mulundensis, Berkeleyomyces basicola (syn. Thielaviopsis basicola), Ceratocystis smalleyi, two Cercospora beticola strains, Coleophoma cylindrospora, Fusarium fracticaudum, Phialophora cf. hyalina, and Morchella septimelata.</title>
        <authorList>
            <person name="Wingfield B.D."/>
            <person name="Bills G.F."/>
            <person name="Dong Y."/>
            <person name="Huang W."/>
            <person name="Nel W.J."/>
            <person name="Swalarsk-Parry B.S."/>
            <person name="Vaghefi N."/>
            <person name="Wilken P.M."/>
            <person name="An Z."/>
            <person name="de Beer Z.W."/>
            <person name="De Vos L."/>
            <person name="Chen L."/>
            <person name="Duong T.A."/>
            <person name="Gao Y."/>
            <person name="Hammerbacher A."/>
            <person name="Kikkert J.R."/>
            <person name="Li Y."/>
            <person name="Li H."/>
            <person name="Li K."/>
            <person name="Li Q."/>
            <person name="Liu X."/>
            <person name="Ma X."/>
            <person name="Naidoo K."/>
            <person name="Pethybridge S.J."/>
            <person name="Sun J."/>
            <person name="Steenkamp E.T."/>
            <person name="van der Nest M.A."/>
            <person name="van Wyk S."/>
            <person name="Wingfield M.J."/>
            <person name="Xiong C."/>
            <person name="Yue Q."/>
            <person name="Zhang X."/>
        </authorList>
    </citation>
    <scope>NUCLEOTIDE SEQUENCE [LARGE SCALE GENOMIC DNA]</scope>
    <source>
        <strain evidence="11 12">DSM 5745</strain>
    </source>
</reference>
<organism evidence="11 12">
    <name type="scientific">Aspergillus mulundensis</name>
    <dbReference type="NCBI Taxonomy" id="1810919"/>
    <lineage>
        <taxon>Eukaryota</taxon>
        <taxon>Fungi</taxon>
        <taxon>Dikarya</taxon>
        <taxon>Ascomycota</taxon>
        <taxon>Pezizomycotina</taxon>
        <taxon>Eurotiomycetes</taxon>
        <taxon>Eurotiomycetidae</taxon>
        <taxon>Eurotiales</taxon>
        <taxon>Aspergillaceae</taxon>
        <taxon>Aspergillus</taxon>
        <taxon>Aspergillus subgen. Nidulantes</taxon>
    </lineage>
</organism>
<evidence type="ECO:0000256" key="6">
    <source>
        <dbReference type="ARBA" id="ARBA00023163"/>
    </source>
</evidence>
<dbReference type="InterPro" id="IPR057644">
    <property type="entry name" value="Beta-prop_WDR75_2nd"/>
</dbReference>
<evidence type="ECO:0000256" key="4">
    <source>
        <dbReference type="ARBA" id="ARBA00022574"/>
    </source>
</evidence>
<feature type="repeat" description="WD" evidence="8">
    <location>
        <begin position="268"/>
        <end position="309"/>
    </location>
</feature>
<evidence type="ECO:0000256" key="2">
    <source>
        <dbReference type="ARBA" id="ARBA00022517"/>
    </source>
</evidence>
<dbReference type="EMBL" id="PVWQ01000017">
    <property type="protein sequence ID" value="RDW61283.1"/>
    <property type="molecule type" value="Genomic_DNA"/>
</dbReference>
<dbReference type="SUPFAM" id="SSF50978">
    <property type="entry name" value="WD40 repeat-like"/>
    <property type="match status" value="1"/>
</dbReference>
<comment type="caution">
    <text evidence="11">The sequence shown here is derived from an EMBL/GenBank/DDBJ whole genome shotgun (WGS) entry which is preliminary data.</text>
</comment>
<proteinExistence type="predicted"/>
<protein>
    <recommendedName>
        <fullName evidence="10">WD repeat-containing protein 75 second beta-propeller domain-containing protein</fullName>
    </recommendedName>
</protein>
<dbReference type="PROSITE" id="PS50294">
    <property type="entry name" value="WD_REPEATS_REGION"/>
    <property type="match status" value="1"/>
</dbReference>
<keyword evidence="4 8" id="KW-0853">WD repeat</keyword>
<keyword evidence="5" id="KW-0677">Repeat</keyword>
<dbReference type="InterPro" id="IPR053826">
    <property type="entry name" value="WDR75"/>
</dbReference>
<dbReference type="AlphaFoldDB" id="A0A3D8QHG1"/>
<feature type="region of interest" description="Disordered" evidence="9">
    <location>
        <begin position="1"/>
        <end position="45"/>
    </location>
</feature>
<keyword evidence="3" id="KW-0698">rRNA processing</keyword>
<evidence type="ECO:0000256" key="5">
    <source>
        <dbReference type="ARBA" id="ARBA00022737"/>
    </source>
</evidence>
<name>A0A3D8QHG1_9EURO</name>
<evidence type="ECO:0000256" key="7">
    <source>
        <dbReference type="ARBA" id="ARBA00023242"/>
    </source>
</evidence>
<evidence type="ECO:0000256" key="1">
    <source>
        <dbReference type="ARBA" id="ARBA00004604"/>
    </source>
</evidence>
<evidence type="ECO:0000313" key="11">
    <source>
        <dbReference type="EMBL" id="RDW61283.1"/>
    </source>
</evidence>
<evidence type="ECO:0000256" key="9">
    <source>
        <dbReference type="SAM" id="MobiDB-lite"/>
    </source>
</evidence>
<sequence>MSAKNNSSPARLMKRSRASEAAVDSVQVNRERTKRRRTSTSDGLGTSNWSLSRGIAGHFAKANPILTPDEQYIILGLETAVQIYSVATSRLFRIFDIGQSVSGFVLNQDRLFIVSSSGSISEWDWPSRKQVAQWDTAHGIISADLVYNTLFSLRKRKDGMKELVVMPLDSEKPQSTIILETHFNIDNFRVTESGKAVVAYGGACIFVGTRCATSVPKYTWKEIKLAISITCIDIKQVNSNFDLVLGGTDGSILVYHAAFTKGQKCRRLHWHRDPVTAVRWSKDGNYVISGGYESVMVLWQLDTGRKQFLPHLSSPICNIVVSESGNSYAVSLADNRVVVLSARELQPLSTITSLQLATGSRAVAAVHPQHPEQLLIAVPSSGDASCPILQTYDIRSGVHISRQALARTNATTLNIGPDGTHILPPDINHFSISEDGKWMATVDSWWPEDINLGATVEEYLKFWRWNESSSLWQLVTRIDSPHISTNAPAAVLDVASRPNSHEFATIGSDGLLRLWRPVIRQRLRENDEHAAETWKCRNVLDLKADFTTTSASICFSADGSVLAVSTSTLTVLVDVRSCSVRCSKVGAHAGDVCANAFLGCHLLIAAIDRLSIWDTVNDAVRTLDAECHLLAVNPRTQTFATAGRKKKRIQIFDINATLVYRCKVAKEPVSLLSNSHSTDYVIVDAGANVQQISCSSKTPQVNPLAEIEPSDLGLDGLFGRQSSAVVGKASTSEIAVVVKETGLAGVFGDTPPFVLPPSRVVFRDLVKALSA</sequence>
<dbReference type="OrthoDB" id="4096at2759"/>
<dbReference type="PANTHER" id="PTHR44215:SF1">
    <property type="entry name" value="WD REPEAT-CONTAINING PROTEIN 75"/>
    <property type="match status" value="1"/>
</dbReference>
<keyword evidence="2" id="KW-0690">Ribosome biogenesis</keyword>
<feature type="domain" description="WD repeat-containing protein 75 second beta-propeller" evidence="10">
    <location>
        <begin position="429"/>
        <end position="648"/>
    </location>
</feature>
<dbReference type="GO" id="GO:0006364">
    <property type="term" value="P:rRNA processing"/>
    <property type="evidence" value="ECO:0007669"/>
    <property type="project" value="UniProtKB-KW"/>
</dbReference>
<keyword evidence="12" id="KW-1185">Reference proteome</keyword>
<evidence type="ECO:0000256" key="8">
    <source>
        <dbReference type="PROSITE-ProRule" id="PRU00221"/>
    </source>
</evidence>
<dbReference type="InterPro" id="IPR001680">
    <property type="entry name" value="WD40_rpt"/>
</dbReference>
<dbReference type="Pfam" id="PF23769">
    <property type="entry name" value="Beta-prop_WDR75_2nd"/>
    <property type="match status" value="1"/>
</dbReference>
<dbReference type="GO" id="GO:0045943">
    <property type="term" value="P:positive regulation of transcription by RNA polymerase I"/>
    <property type="evidence" value="ECO:0007669"/>
    <property type="project" value="InterPro"/>
</dbReference>
<dbReference type="PANTHER" id="PTHR44215">
    <property type="entry name" value="WD REPEAT-CONTAINING PROTEIN 75"/>
    <property type="match status" value="1"/>
</dbReference>
<evidence type="ECO:0000313" key="12">
    <source>
        <dbReference type="Proteomes" id="UP000256690"/>
    </source>
</evidence>
<dbReference type="GO" id="GO:2000234">
    <property type="term" value="P:positive regulation of rRNA processing"/>
    <property type="evidence" value="ECO:0007669"/>
    <property type="project" value="TreeGrafter"/>
</dbReference>
<dbReference type="GO" id="GO:0003723">
    <property type="term" value="F:RNA binding"/>
    <property type="evidence" value="ECO:0007669"/>
    <property type="project" value="InterPro"/>
</dbReference>
<dbReference type="InterPro" id="IPR036322">
    <property type="entry name" value="WD40_repeat_dom_sf"/>
</dbReference>
<gene>
    <name evidence="11" type="ORF">DSM5745_10781</name>
</gene>
<accession>A0A3D8QHG1</accession>
<keyword evidence="6" id="KW-0804">Transcription</keyword>
<evidence type="ECO:0000256" key="3">
    <source>
        <dbReference type="ARBA" id="ARBA00022552"/>
    </source>
</evidence>